<proteinExistence type="predicted"/>
<feature type="transmembrane region" description="Helical" evidence="5">
    <location>
        <begin position="24"/>
        <end position="44"/>
    </location>
</feature>
<protein>
    <recommendedName>
        <fullName evidence="6">RDD domain-containing protein</fullName>
    </recommendedName>
</protein>
<evidence type="ECO:0000256" key="4">
    <source>
        <dbReference type="ARBA" id="ARBA00023136"/>
    </source>
</evidence>
<accession>A0A8J3CLF6</accession>
<feature type="transmembrane region" description="Helical" evidence="5">
    <location>
        <begin position="56"/>
        <end position="74"/>
    </location>
</feature>
<organism evidence="7 8">
    <name type="scientific">Formosimonas limnophila</name>
    <dbReference type="NCBI Taxonomy" id="1384487"/>
    <lineage>
        <taxon>Bacteria</taxon>
        <taxon>Pseudomonadati</taxon>
        <taxon>Pseudomonadota</taxon>
        <taxon>Betaproteobacteria</taxon>
        <taxon>Burkholderiales</taxon>
        <taxon>Burkholderiaceae</taxon>
        <taxon>Formosimonas</taxon>
    </lineage>
</organism>
<dbReference type="Pfam" id="PF06271">
    <property type="entry name" value="RDD"/>
    <property type="match status" value="1"/>
</dbReference>
<keyword evidence="2 5" id="KW-0812">Transmembrane</keyword>
<evidence type="ECO:0000256" key="2">
    <source>
        <dbReference type="ARBA" id="ARBA00022692"/>
    </source>
</evidence>
<feature type="transmembrane region" description="Helical" evidence="5">
    <location>
        <begin position="106"/>
        <end position="127"/>
    </location>
</feature>
<dbReference type="InterPro" id="IPR010432">
    <property type="entry name" value="RDD"/>
</dbReference>
<comment type="subcellular location">
    <subcellularLocation>
        <location evidence="1">Membrane</location>
        <topology evidence="1">Multi-pass membrane protein</topology>
    </subcellularLocation>
</comment>
<evidence type="ECO:0000256" key="3">
    <source>
        <dbReference type="ARBA" id="ARBA00022989"/>
    </source>
</evidence>
<keyword evidence="3 5" id="KW-1133">Transmembrane helix</keyword>
<evidence type="ECO:0000256" key="5">
    <source>
        <dbReference type="SAM" id="Phobius"/>
    </source>
</evidence>
<feature type="domain" description="RDD" evidence="6">
    <location>
        <begin position="14"/>
        <end position="170"/>
    </location>
</feature>
<feature type="transmembrane region" description="Helical" evidence="5">
    <location>
        <begin position="139"/>
        <end position="157"/>
    </location>
</feature>
<dbReference type="RefSeq" id="WP_229809660.1">
    <property type="nucleotide sequence ID" value="NZ_BMZG01000001.1"/>
</dbReference>
<dbReference type="GO" id="GO:0016020">
    <property type="term" value="C:membrane"/>
    <property type="evidence" value="ECO:0007669"/>
    <property type="project" value="UniProtKB-SubCell"/>
</dbReference>
<dbReference type="EMBL" id="BMZG01000001">
    <property type="protein sequence ID" value="GHA65287.1"/>
    <property type="molecule type" value="Genomic_DNA"/>
</dbReference>
<keyword evidence="4 5" id="KW-0472">Membrane</keyword>
<evidence type="ECO:0000313" key="7">
    <source>
        <dbReference type="EMBL" id="GHA65287.1"/>
    </source>
</evidence>
<evidence type="ECO:0000256" key="1">
    <source>
        <dbReference type="ARBA" id="ARBA00004141"/>
    </source>
</evidence>
<gene>
    <name evidence="7" type="ORF">GCM10009007_02250</name>
</gene>
<name>A0A8J3CLF6_9BURK</name>
<dbReference type="Proteomes" id="UP000614287">
    <property type="component" value="Unassembled WGS sequence"/>
</dbReference>
<evidence type="ECO:0000313" key="8">
    <source>
        <dbReference type="Proteomes" id="UP000614287"/>
    </source>
</evidence>
<evidence type="ECO:0000259" key="6">
    <source>
        <dbReference type="Pfam" id="PF06271"/>
    </source>
</evidence>
<reference evidence="7" key="2">
    <citation type="submission" date="2020-09" db="EMBL/GenBank/DDBJ databases">
        <authorList>
            <person name="Sun Q."/>
            <person name="Kim S."/>
        </authorList>
    </citation>
    <scope>NUCLEOTIDE SEQUENCE</scope>
    <source>
        <strain evidence="7">KCTC 32501</strain>
    </source>
</reference>
<comment type="caution">
    <text evidence="7">The sequence shown here is derived from an EMBL/GenBank/DDBJ whole genome shotgun (WGS) entry which is preliminary data.</text>
</comment>
<dbReference type="AlphaFoldDB" id="A0A8J3CLF6"/>
<sequence>MGVYQTNTNPMPSPSIARRLGASLYEFVLLFGIFFVTGLLLQIVSTITGLNIPDWIKQWVLFGVFGIYFTYCWTHSGQTLAQKTWHIRIASDKNSIKSAINYKQAWLRYVFACVLGILPALLTIFVLRHSDNITSAGAGYLYGLGFLLVFANWLTLLGTSLMNHDRRALHEVLSGTRSVFGKGF</sequence>
<keyword evidence="8" id="KW-1185">Reference proteome</keyword>
<reference evidence="7" key="1">
    <citation type="journal article" date="2014" name="Int. J. Syst. Evol. Microbiol.">
        <title>Complete genome sequence of Corynebacterium casei LMG S-19264T (=DSM 44701T), isolated from a smear-ripened cheese.</title>
        <authorList>
            <consortium name="US DOE Joint Genome Institute (JGI-PGF)"/>
            <person name="Walter F."/>
            <person name="Albersmeier A."/>
            <person name="Kalinowski J."/>
            <person name="Ruckert C."/>
        </authorList>
    </citation>
    <scope>NUCLEOTIDE SEQUENCE</scope>
    <source>
        <strain evidence="7">KCTC 32501</strain>
    </source>
</reference>